<dbReference type="InterPro" id="IPR042503">
    <property type="entry name" value="Regulatory_protein_E2_N_1"/>
</dbReference>
<organism evidence="16">
    <name type="scientific">Human papillomavirus</name>
    <dbReference type="NCBI Taxonomy" id="10566"/>
    <lineage>
        <taxon>Viruses</taxon>
        <taxon>Monodnaviria</taxon>
        <taxon>Shotokuvirae</taxon>
        <taxon>Cossaviricota</taxon>
        <taxon>Papovaviricetes</taxon>
        <taxon>Zurhausenvirales</taxon>
        <taxon>Papillomaviridae</taxon>
    </lineage>
</organism>
<name>A0A385PJK8_9PAPI</name>
<dbReference type="HAMAP" id="MF_04001">
    <property type="entry name" value="PPV_E2"/>
    <property type="match status" value="1"/>
</dbReference>
<feature type="compositionally biased region" description="Polar residues" evidence="13">
    <location>
        <begin position="241"/>
        <end position="250"/>
    </location>
</feature>
<keyword evidence="11 12" id="KW-0804">Transcription</keyword>
<evidence type="ECO:0000256" key="5">
    <source>
        <dbReference type="ARBA" id="ARBA00022553"/>
    </source>
</evidence>
<evidence type="ECO:0000256" key="1">
    <source>
        <dbReference type="ARBA" id="ARBA00004147"/>
    </source>
</evidence>
<reference evidence="16" key="1">
    <citation type="journal article" date="2018" name="Nat. Med.">
        <title>Expanded skin virome in DOCK8-deficient patients.</title>
        <authorList>
            <consortium name="NISC Comparative Sequencing Program"/>
            <person name="Tirosh O."/>
            <person name="Conlan S."/>
            <person name="Deming C."/>
            <person name="Lee-Lin S.Q."/>
            <person name="Huang X."/>
            <person name="Su H.C."/>
            <person name="Freeman A.F."/>
            <person name="Segre J.A."/>
            <person name="Kong H.H."/>
        </authorList>
    </citation>
    <scope>NUCLEOTIDE SEQUENCE</scope>
    <source>
        <strain evidence="16">HPV-mSK_075</strain>
    </source>
</reference>
<dbReference type="InterPro" id="IPR035975">
    <property type="entry name" value="E2/EBNA1_C_sf"/>
</dbReference>
<keyword evidence="8 12" id="KW-0805">Transcription regulation</keyword>
<evidence type="ECO:0000256" key="13">
    <source>
        <dbReference type="SAM" id="MobiDB-lite"/>
    </source>
</evidence>
<feature type="domain" description="Papillomavirus E2 C-terminal" evidence="15">
    <location>
        <begin position="312"/>
        <end position="390"/>
    </location>
</feature>
<keyword evidence="3 12" id="KW-0678">Repressor</keyword>
<dbReference type="GO" id="GO:0000166">
    <property type="term" value="F:nucleotide binding"/>
    <property type="evidence" value="ECO:0007669"/>
    <property type="project" value="UniProtKB-UniRule"/>
</dbReference>
<feature type="cross-link" description="Glycyl lysine isopeptide (Lys-Gly) (interchain with G-Cter in SUMO)" evidence="12">
    <location>
        <position position="317"/>
    </location>
</feature>
<dbReference type="GO" id="GO:0042025">
    <property type="term" value="C:host cell nucleus"/>
    <property type="evidence" value="ECO:0007669"/>
    <property type="project" value="UniProtKB-SubCell"/>
</dbReference>
<dbReference type="GO" id="GO:0006351">
    <property type="term" value="P:DNA-templated transcription"/>
    <property type="evidence" value="ECO:0007669"/>
    <property type="project" value="UniProtKB-UniRule"/>
</dbReference>
<dbReference type="Pfam" id="PF00508">
    <property type="entry name" value="PPV_E2_N"/>
    <property type="match status" value="1"/>
</dbReference>
<dbReference type="GO" id="GO:0003700">
    <property type="term" value="F:DNA-binding transcription factor activity"/>
    <property type="evidence" value="ECO:0007669"/>
    <property type="project" value="UniProtKB-UniRule"/>
</dbReference>
<dbReference type="SUPFAM" id="SSF51332">
    <property type="entry name" value="E2 regulatory, transactivation domain"/>
    <property type="match status" value="1"/>
</dbReference>
<protein>
    <recommendedName>
        <fullName evidence="12">Regulatory protein E2</fullName>
    </recommendedName>
</protein>
<sequence length="397" mass="45137">MNQADLTRRFDVLQDELLTLIESGSDDLATQIRHWELNRKIHVTMYYGRKEGYKNFGLQQLPSPQVSEYNAKLAISMQILLKSLATSQYKSEPWSLTDTSSEVVLTPPKNCFKKLGYQVKVIFDDDPENYMFYTNWEAIYYQDLQDVWHKVPGGVDHNGLYFDDVTGERNYFLLFQPEAERYGKSGIWTVQYKNTTISSVVTSSSKYSSAGYSAEYTAESGGYSSPEEGTSRRPQEDRPRSSGQPSSTSEVGRRRRKQGESGAERSAGGVPRKRQRPTSAPTPEEVGQRHQSVPRTGLSRLGRLKAEARDPPLLLVKGPANTLKCWRFRCNNKCGHLFLSISTVFKWTSDDYCSKSALQANGRMLISFKDQQQRHKFIAHVTFPRYTSYAFGSVDSL</sequence>
<comment type="similarity">
    <text evidence="12">Belongs to the papillomaviridae E2 protein family.</text>
</comment>
<evidence type="ECO:0000313" key="16">
    <source>
        <dbReference type="EMBL" id="AYA93788.1"/>
    </source>
</evidence>
<evidence type="ECO:0000256" key="6">
    <source>
        <dbReference type="ARBA" id="ARBA00022562"/>
    </source>
</evidence>
<feature type="region of interest" description="Disordered" evidence="13">
    <location>
        <begin position="216"/>
        <end position="304"/>
    </location>
</feature>
<keyword evidence="4 12" id="KW-0244">Early protein</keyword>
<dbReference type="GO" id="GO:0003677">
    <property type="term" value="F:DNA binding"/>
    <property type="evidence" value="ECO:0007669"/>
    <property type="project" value="UniProtKB-UniRule"/>
</dbReference>
<comment type="PTM">
    <text evidence="12">Phosphorylated.</text>
</comment>
<dbReference type="InterPro" id="IPR042504">
    <property type="entry name" value="Regulatory_protein_E2_N_2"/>
</dbReference>
<keyword evidence="5 12" id="KW-0597">Phosphoprotein</keyword>
<evidence type="ECO:0000256" key="7">
    <source>
        <dbReference type="ARBA" id="ARBA00022705"/>
    </source>
</evidence>
<keyword evidence="6 12" id="KW-1048">Host nucleus</keyword>
<dbReference type="InterPro" id="IPR036050">
    <property type="entry name" value="Regulatory_protein_E2_N"/>
</dbReference>
<dbReference type="Gene3D" id="2.170.200.10">
    <property type="entry name" value="Papillomavirus E2 early protein domain"/>
    <property type="match status" value="1"/>
</dbReference>
<keyword evidence="12" id="KW-1017">Isopeptide bond</keyword>
<dbReference type="InterPro" id="IPR012677">
    <property type="entry name" value="Nucleotide-bd_a/b_plait_sf"/>
</dbReference>
<dbReference type="Pfam" id="PF00511">
    <property type="entry name" value="PPV_E2_C"/>
    <property type="match status" value="1"/>
</dbReference>
<dbReference type="GO" id="GO:0006275">
    <property type="term" value="P:regulation of DNA replication"/>
    <property type="evidence" value="ECO:0007669"/>
    <property type="project" value="UniProtKB-UniRule"/>
</dbReference>
<dbReference type="SUPFAM" id="SSF54957">
    <property type="entry name" value="Viral DNA-binding domain"/>
    <property type="match status" value="1"/>
</dbReference>
<keyword evidence="7 12" id="KW-0235">DNA replication</keyword>
<proteinExistence type="inferred from homology"/>
<dbReference type="InterPro" id="IPR001866">
    <property type="entry name" value="PPV_E2_N"/>
</dbReference>
<feature type="compositionally biased region" description="Basic and acidic residues" evidence="13">
    <location>
        <begin position="229"/>
        <end position="240"/>
    </location>
</feature>
<evidence type="ECO:0000259" key="14">
    <source>
        <dbReference type="Pfam" id="PF00508"/>
    </source>
</evidence>
<evidence type="ECO:0000256" key="2">
    <source>
        <dbReference type="ARBA" id="ARBA00007794"/>
    </source>
</evidence>
<comment type="subunit">
    <text evidence="12">Binds DNA as homodimer. Interacts with protein E1; this interaction greatly increases E1 DNA-binding activity. Interacts with protein L1; this interaction enhances E2-dependent replication and transcription activation. Interacts with protein L2; this interaction inhibits E2 transcriptional activity but not DNA replication function E2. Interacts with protein E7; this interaction inhibits E7 oncogenic activity. Interacts with host TAF1; this interaction modulates E2-dependent transcriptional regulation. Interacts with host BRD4; this interaction mediates E2 transcriptional activation function. Additionally, the interaction with host BRD4 on mitotic chromosomes mediates tethering of the viral genome. Interacts with host TOPBP1; this interaction is required for optimal viral DNA replication.</text>
</comment>
<feature type="domain" description="Papillomavirus E2 N-terminal" evidence="14">
    <location>
        <begin position="5"/>
        <end position="201"/>
    </location>
</feature>
<gene>
    <name evidence="12" type="primary">E2</name>
</gene>
<keyword evidence="12" id="KW-0832">Ubl conjugation</keyword>
<comment type="caution">
    <text evidence="12">Lacks conserved residue(s) required for the propagation of feature annotation.</text>
</comment>
<dbReference type="InterPro" id="IPR033668">
    <property type="entry name" value="Reg_prot_E2"/>
</dbReference>
<evidence type="ECO:0000256" key="12">
    <source>
        <dbReference type="HAMAP-Rule" id="MF_04001"/>
    </source>
</evidence>
<accession>A0A385PJK8</accession>
<evidence type="ECO:0000256" key="4">
    <source>
        <dbReference type="ARBA" id="ARBA00022518"/>
    </source>
</evidence>
<comment type="similarity">
    <text evidence="2">Belongs to the papillomaviridae E8^E2C protein family.</text>
</comment>
<dbReference type="GO" id="GO:0039693">
    <property type="term" value="P:viral DNA genome replication"/>
    <property type="evidence" value="ECO:0007669"/>
    <property type="project" value="UniProtKB-UniRule"/>
</dbReference>
<comment type="subcellular location">
    <subcellularLocation>
        <location evidence="1 12">Host nucleus</location>
    </subcellularLocation>
</comment>
<dbReference type="EMBL" id="MH777219">
    <property type="protein sequence ID" value="AYA93788.1"/>
    <property type="molecule type" value="Genomic_DNA"/>
</dbReference>
<dbReference type="Gene3D" id="1.10.287.30">
    <property type="entry name" value="E2 (early) protein, N terminal domain, subdomain 1"/>
    <property type="match status" value="1"/>
</dbReference>
<comment type="PTM">
    <text evidence="12">Sumoylation plays a regulatory role in E2 transcriptional activity.</text>
</comment>
<dbReference type="Gene3D" id="3.30.70.330">
    <property type="match status" value="1"/>
</dbReference>
<evidence type="ECO:0000256" key="3">
    <source>
        <dbReference type="ARBA" id="ARBA00022491"/>
    </source>
</evidence>
<keyword evidence="9 12" id="KW-0238">DNA-binding</keyword>
<comment type="function">
    <text evidence="12">Plays a role in the initiation of viral DNA replication. A dimer of E2 interacts with a dimer of E1 in order to improve specificity of E1 DNA binding activity. Once the complex recognizes and binds DNA at specific sites, the E2 dimer is removed from DNA. E2 also regulates viral transcription through binding to the E2RE response element (5'-ACCNNNNNNGGT-3') present in multiple copies in the regulatory regions of the viral genome. Activates or represses transcription depending on E2RE's position with regards to proximal promoter elements including the TATA-box. Repression occurs by sterically hindering the assembly of the transcription initiation complex.</text>
</comment>
<keyword evidence="10 12" id="KW-0010">Activator</keyword>
<feature type="region of interest" description="DNA-binding domain" evidence="12">
    <location>
        <begin position="310"/>
        <end position="397"/>
    </location>
</feature>
<dbReference type="GO" id="GO:0006260">
    <property type="term" value="P:DNA replication"/>
    <property type="evidence" value="ECO:0007669"/>
    <property type="project" value="UniProtKB-KW"/>
</dbReference>
<dbReference type="InterPro" id="IPR000427">
    <property type="entry name" value="Papillomavirus_E2_C"/>
</dbReference>
<evidence type="ECO:0000256" key="11">
    <source>
        <dbReference type="ARBA" id="ARBA00023163"/>
    </source>
</evidence>
<evidence type="ECO:0000256" key="9">
    <source>
        <dbReference type="ARBA" id="ARBA00023125"/>
    </source>
</evidence>
<evidence type="ECO:0000256" key="8">
    <source>
        <dbReference type="ARBA" id="ARBA00023015"/>
    </source>
</evidence>
<evidence type="ECO:0000259" key="15">
    <source>
        <dbReference type="Pfam" id="PF00511"/>
    </source>
</evidence>
<evidence type="ECO:0000256" key="10">
    <source>
        <dbReference type="ARBA" id="ARBA00023159"/>
    </source>
</evidence>